<proteinExistence type="predicted"/>
<keyword evidence="4" id="KW-1185">Reference proteome</keyword>
<protein>
    <recommendedName>
        <fullName evidence="5">Spermidine/putrescine ABC transporter permease</fullName>
    </recommendedName>
</protein>
<evidence type="ECO:0000313" key="4">
    <source>
        <dbReference type="Proteomes" id="UP001196843"/>
    </source>
</evidence>
<feature type="region of interest" description="Disordered" evidence="1">
    <location>
        <begin position="86"/>
        <end position="106"/>
    </location>
</feature>
<feature type="region of interest" description="Disordered" evidence="1">
    <location>
        <begin position="38"/>
        <end position="58"/>
    </location>
</feature>
<accession>A0ABS7HMV8</accession>
<evidence type="ECO:0008006" key="5">
    <source>
        <dbReference type="Google" id="ProtNLM"/>
    </source>
</evidence>
<keyword evidence="2" id="KW-1133">Transmembrane helix</keyword>
<comment type="caution">
    <text evidence="3">The sequence shown here is derived from an EMBL/GenBank/DDBJ whole genome shotgun (WGS) entry which is preliminary data.</text>
</comment>
<organism evidence="3 4">
    <name type="scientific">Microbacterium jejuense</name>
    <dbReference type="NCBI Taxonomy" id="1263637"/>
    <lineage>
        <taxon>Bacteria</taxon>
        <taxon>Bacillati</taxon>
        <taxon>Actinomycetota</taxon>
        <taxon>Actinomycetes</taxon>
        <taxon>Micrococcales</taxon>
        <taxon>Microbacteriaceae</taxon>
        <taxon>Microbacterium</taxon>
    </lineage>
</organism>
<gene>
    <name evidence="3" type="ORF">JNB62_08710</name>
</gene>
<feature type="transmembrane region" description="Helical" evidence="2">
    <location>
        <begin position="118"/>
        <end position="139"/>
    </location>
</feature>
<dbReference type="Proteomes" id="UP001196843">
    <property type="component" value="Unassembled WGS sequence"/>
</dbReference>
<evidence type="ECO:0000313" key="3">
    <source>
        <dbReference type="EMBL" id="MBW9093760.1"/>
    </source>
</evidence>
<dbReference type="EMBL" id="JAEUAW010000005">
    <property type="protein sequence ID" value="MBW9093760.1"/>
    <property type="molecule type" value="Genomic_DNA"/>
</dbReference>
<feature type="compositionally biased region" description="Low complexity" evidence="1">
    <location>
        <begin position="93"/>
        <end position="106"/>
    </location>
</feature>
<feature type="compositionally biased region" description="Basic and acidic residues" evidence="1">
    <location>
        <begin position="38"/>
        <end position="51"/>
    </location>
</feature>
<evidence type="ECO:0000256" key="1">
    <source>
        <dbReference type="SAM" id="MobiDB-lite"/>
    </source>
</evidence>
<keyword evidence="2" id="KW-0472">Membrane</keyword>
<name>A0ABS7HMV8_9MICO</name>
<keyword evidence="2" id="KW-0812">Transmembrane</keyword>
<evidence type="ECO:0000256" key="2">
    <source>
        <dbReference type="SAM" id="Phobius"/>
    </source>
</evidence>
<reference evidence="3 4" key="1">
    <citation type="journal article" date="2021" name="MBio">
        <title>Poor Competitiveness of Bradyrhizobium in Pigeon Pea Root Colonization in Indian Soils.</title>
        <authorList>
            <person name="Chalasani D."/>
            <person name="Basu A."/>
            <person name="Pullabhotla S.V.S.R.N."/>
            <person name="Jorrin B."/>
            <person name="Neal A.L."/>
            <person name="Poole P.S."/>
            <person name="Podile A.R."/>
            <person name="Tkacz A."/>
        </authorList>
    </citation>
    <scope>NUCLEOTIDE SEQUENCE [LARGE SCALE GENOMIC DNA]</scope>
    <source>
        <strain evidence="3 4">HU14</strain>
    </source>
</reference>
<sequence>MDTDTADELDQLRARAYGPAADIHTDAAAQLRLRELEDLARGRDDEPDTRANGDSGGHLADAASMLVAAPPVAAPPVAAPPVAEIAEPERGKASPAAASTASDAVPASRGRLSRTVRLLWPASILATAAVAAAVTYGLVAMTPVSVSSGAPQIATLTPQSSGVKVPAGWFGAGPSSRTWEFYGLTLFETSAGMFGGTGNDCLMVVTTADLPEEGESTDNWSVSGISNGACGAGAFPATLEIAVDSSAPEELRAAFPDSTLQFVKRGDDIGVFQDKH</sequence>
<dbReference type="RefSeq" id="WP_220300474.1">
    <property type="nucleotide sequence ID" value="NZ_JAEUAW010000005.1"/>
</dbReference>